<dbReference type="EMBL" id="CATIWC010002453">
    <property type="protein sequence ID" value="CAI8584824.1"/>
    <property type="molecule type" value="Genomic_DNA"/>
</dbReference>
<proteinExistence type="predicted"/>
<reference evidence="1 2" key="1">
    <citation type="submission" date="2023-01" db="EMBL/GenBank/DDBJ databases">
        <authorList>
            <person name="Kreplak J."/>
        </authorList>
    </citation>
    <scope>NUCLEOTIDE SEQUENCE [LARGE SCALE GENOMIC DNA]</scope>
</reference>
<evidence type="ECO:0000313" key="2">
    <source>
        <dbReference type="Proteomes" id="UP001157006"/>
    </source>
</evidence>
<dbReference type="Proteomes" id="UP001157006">
    <property type="component" value="Unassembled WGS sequence"/>
</dbReference>
<dbReference type="AlphaFoldDB" id="A0AAV0YGX2"/>
<evidence type="ECO:0000313" key="1">
    <source>
        <dbReference type="EMBL" id="CAI8584824.1"/>
    </source>
</evidence>
<comment type="caution">
    <text evidence="1">The sequence shown here is derived from an EMBL/GenBank/DDBJ whole genome shotgun (WGS) entry which is preliminary data.</text>
</comment>
<sequence>MGQDDGVLVGAYGIDTSRVGIKVVGDDGVGCSKVDFGFSVRVESCALRVKIWEVVCRMSWMILEEGKGLTVMIHLGGEEFVLRFMHRFMVCMSFGSSLDKRNWCRSRDRFGQQLMQSVGLVFVMQDSSRVGSRS</sequence>
<keyword evidence="2" id="KW-1185">Reference proteome</keyword>
<organism evidence="1 2">
    <name type="scientific">Vicia faba</name>
    <name type="common">Broad bean</name>
    <name type="synonym">Faba vulgaris</name>
    <dbReference type="NCBI Taxonomy" id="3906"/>
    <lineage>
        <taxon>Eukaryota</taxon>
        <taxon>Viridiplantae</taxon>
        <taxon>Streptophyta</taxon>
        <taxon>Embryophyta</taxon>
        <taxon>Tracheophyta</taxon>
        <taxon>Spermatophyta</taxon>
        <taxon>Magnoliopsida</taxon>
        <taxon>eudicotyledons</taxon>
        <taxon>Gunneridae</taxon>
        <taxon>Pentapetalae</taxon>
        <taxon>rosids</taxon>
        <taxon>fabids</taxon>
        <taxon>Fabales</taxon>
        <taxon>Fabaceae</taxon>
        <taxon>Papilionoideae</taxon>
        <taxon>50 kb inversion clade</taxon>
        <taxon>NPAAA clade</taxon>
        <taxon>Hologalegina</taxon>
        <taxon>IRL clade</taxon>
        <taxon>Fabeae</taxon>
        <taxon>Vicia</taxon>
    </lineage>
</organism>
<accession>A0AAV0YGX2</accession>
<name>A0AAV0YGX2_VICFA</name>
<protein>
    <submittedName>
        <fullName evidence="1">Uncharacterized protein</fullName>
    </submittedName>
</protein>
<gene>
    <name evidence="1" type="ORF">VFH_U094560</name>
</gene>